<dbReference type="Proteomes" id="UP000789595">
    <property type="component" value="Unassembled WGS sequence"/>
</dbReference>
<name>A0A8J2WUP0_9STRA</name>
<reference evidence="1" key="1">
    <citation type="submission" date="2021-11" db="EMBL/GenBank/DDBJ databases">
        <authorList>
            <consortium name="Genoscope - CEA"/>
            <person name="William W."/>
        </authorList>
    </citation>
    <scope>NUCLEOTIDE SEQUENCE</scope>
</reference>
<evidence type="ECO:0000313" key="1">
    <source>
        <dbReference type="EMBL" id="CAH0367989.1"/>
    </source>
</evidence>
<accession>A0A8J2WUP0</accession>
<sequence length="266" mass="28453">GSICAQSADCVLSRRRAPAEKRSSTLAQPGAKRLHPRLYPLVALPVATSLLASQRYPRLMSVRLAAPVATPAAEALQSDVNGLLAPYGAPALGVPADVAAAVDAKCLELEQSTTKPPLEALDGAWRVVYSNAPSPSNGALGPLRGDGLQIVDVAKRRYANELRLFGGNARVTLEATFAGSNEELRVTFRSIRLVLFGNQIFEKQFPPGVERTWCLSYTDASCRVVRAGVDGGRSIVREAGLVDKNAGEAKDAYLFFMERAPDYVAD</sequence>
<dbReference type="OrthoDB" id="197093at2759"/>
<feature type="non-terminal residue" evidence="1">
    <location>
        <position position="1"/>
    </location>
</feature>
<evidence type="ECO:0000313" key="2">
    <source>
        <dbReference type="Proteomes" id="UP000789595"/>
    </source>
</evidence>
<keyword evidence="2" id="KW-1185">Reference proteome</keyword>
<dbReference type="AlphaFoldDB" id="A0A8J2WUP0"/>
<comment type="caution">
    <text evidence="1">The sequence shown here is derived from an EMBL/GenBank/DDBJ whole genome shotgun (WGS) entry which is preliminary data.</text>
</comment>
<proteinExistence type="predicted"/>
<evidence type="ECO:0008006" key="3">
    <source>
        <dbReference type="Google" id="ProtNLM"/>
    </source>
</evidence>
<dbReference type="EMBL" id="CAKKNE010000002">
    <property type="protein sequence ID" value="CAH0367989.1"/>
    <property type="molecule type" value="Genomic_DNA"/>
</dbReference>
<protein>
    <recommendedName>
        <fullName evidence="3">Plastid lipid-associated protein/fibrillin conserved domain-containing protein</fullName>
    </recommendedName>
</protein>
<gene>
    <name evidence="1" type="ORF">PECAL_2P10360</name>
</gene>
<organism evidence="1 2">
    <name type="scientific">Pelagomonas calceolata</name>
    <dbReference type="NCBI Taxonomy" id="35677"/>
    <lineage>
        <taxon>Eukaryota</taxon>
        <taxon>Sar</taxon>
        <taxon>Stramenopiles</taxon>
        <taxon>Ochrophyta</taxon>
        <taxon>Pelagophyceae</taxon>
        <taxon>Pelagomonadales</taxon>
        <taxon>Pelagomonadaceae</taxon>
        <taxon>Pelagomonas</taxon>
    </lineage>
</organism>